<dbReference type="Pfam" id="PF06993">
    <property type="entry name" value="DUF1304"/>
    <property type="match status" value="1"/>
</dbReference>
<dbReference type="Proteomes" id="UP001220377">
    <property type="component" value="Chromosome"/>
</dbReference>
<dbReference type="InterPro" id="IPR009732">
    <property type="entry name" value="DUF1304"/>
</dbReference>
<dbReference type="EMBL" id="CP117884">
    <property type="protein sequence ID" value="WDF82697.1"/>
    <property type="molecule type" value="Genomic_DNA"/>
</dbReference>
<name>A0ABY7WR87_9LACO</name>
<evidence type="ECO:0000256" key="1">
    <source>
        <dbReference type="SAM" id="Phobius"/>
    </source>
</evidence>
<evidence type="ECO:0000313" key="2">
    <source>
        <dbReference type="EMBL" id="WDF82697.1"/>
    </source>
</evidence>
<feature type="transmembrane region" description="Helical" evidence="1">
    <location>
        <begin position="7"/>
        <end position="26"/>
    </location>
</feature>
<reference evidence="2 3" key="1">
    <citation type="submission" date="2023-02" db="EMBL/GenBank/DDBJ databases">
        <title>Genome sequence of Lacticaseibacillus sp. KACC 23028.</title>
        <authorList>
            <person name="Kim S."/>
            <person name="Heo J."/>
            <person name="Kwon S.-W."/>
        </authorList>
    </citation>
    <scope>NUCLEOTIDE SEQUENCE [LARGE SCALE GENOMIC DNA]</scope>
    <source>
        <strain evidence="2 3">KACC 23028</strain>
    </source>
</reference>
<dbReference type="PANTHER" id="PTHR38446">
    <property type="entry name" value="BLL0914 PROTEIN"/>
    <property type="match status" value="1"/>
</dbReference>
<accession>A0ABY7WR87</accession>
<keyword evidence="1" id="KW-0472">Membrane</keyword>
<dbReference type="PANTHER" id="PTHR38446:SF1">
    <property type="entry name" value="BLL0914 PROTEIN"/>
    <property type="match status" value="1"/>
</dbReference>
<protein>
    <submittedName>
        <fullName evidence="2">DUF1304 domain-containing protein</fullName>
    </submittedName>
</protein>
<organism evidence="2 3">
    <name type="scientific">Lacticaseibacillus pabuli</name>
    <dbReference type="NCBI Taxonomy" id="3025672"/>
    <lineage>
        <taxon>Bacteria</taxon>
        <taxon>Bacillati</taxon>
        <taxon>Bacillota</taxon>
        <taxon>Bacilli</taxon>
        <taxon>Lactobacillales</taxon>
        <taxon>Lactobacillaceae</taxon>
        <taxon>Lacticaseibacillus</taxon>
    </lineage>
</organism>
<feature type="transmembrane region" description="Helical" evidence="1">
    <location>
        <begin position="104"/>
        <end position="122"/>
    </location>
</feature>
<feature type="transmembrane region" description="Helical" evidence="1">
    <location>
        <begin position="56"/>
        <end position="73"/>
    </location>
</feature>
<feature type="transmembrane region" description="Helical" evidence="1">
    <location>
        <begin position="80"/>
        <end position="98"/>
    </location>
</feature>
<gene>
    <name evidence="2" type="ORF">PQ472_00220</name>
</gene>
<keyword evidence="1" id="KW-1133">Transmembrane helix</keyword>
<keyword evidence="1" id="KW-0812">Transmembrane</keyword>
<dbReference type="RefSeq" id="WP_274260352.1">
    <property type="nucleotide sequence ID" value="NZ_CP117884.1"/>
</dbReference>
<evidence type="ECO:0000313" key="3">
    <source>
        <dbReference type="Proteomes" id="UP001220377"/>
    </source>
</evidence>
<proteinExistence type="predicted"/>
<keyword evidence="3" id="KW-1185">Reference proteome</keyword>
<sequence>MFILKDIFVIIVAVEALGIMLFEMFGSQTPAAAKAFAMPTDFIQRPEAKVALGNQGLYNGFLGVGIFFARYYLTGNASFATLLLFTGFIVVAAIYGGLTANKTIILGQGLPAAIAFVLLLLAH</sequence>